<gene>
    <name evidence="7" type="ORF">DW833_03580</name>
</gene>
<dbReference type="Proteomes" id="UP000284621">
    <property type="component" value="Unassembled WGS sequence"/>
</dbReference>
<reference evidence="7 8" key="1">
    <citation type="submission" date="2018-08" db="EMBL/GenBank/DDBJ databases">
        <title>A genome reference for cultivated species of the human gut microbiota.</title>
        <authorList>
            <person name="Zou Y."/>
            <person name="Xue W."/>
            <person name="Luo G."/>
        </authorList>
    </citation>
    <scope>NUCLEOTIDE SEQUENCE [LARGE SCALE GENOMIC DNA]</scope>
    <source>
        <strain evidence="7 8">AM34-3LB</strain>
    </source>
</reference>
<dbReference type="GO" id="GO:0003677">
    <property type="term" value="F:DNA binding"/>
    <property type="evidence" value="ECO:0007669"/>
    <property type="project" value="UniProtKB-KW"/>
</dbReference>
<dbReference type="SMART" id="SM00422">
    <property type="entry name" value="HTH_MERR"/>
    <property type="match status" value="1"/>
</dbReference>
<evidence type="ECO:0000256" key="4">
    <source>
        <dbReference type="ARBA" id="ARBA00023163"/>
    </source>
</evidence>
<evidence type="ECO:0000256" key="1">
    <source>
        <dbReference type="ARBA" id="ARBA00022491"/>
    </source>
</evidence>
<accession>A0A414B816</accession>
<keyword evidence="1" id="KW-0678">Repressor</keyword>
<dbReference type="Pfam" id="PF13411">
    <property type="entry name" value="MerR_1"/>
    <property type="match status" value="1"/>
</dbReference>
<protein>
    <submittedName>
        <fullName evidence="7">MerR family transcriptional regulator</fullName>
    </submittedName>
</protein>
<proteinExistence type="predicted"/>
<evidence type="ECO:0000313" key="7">
    <source>
        <dbReference type="EMBL" id="RHC66934.1"/>
    </source>
</evidence>
<dbReference type="PANTHER" id="PTHR30204">
    <property type="entry name" value="REDOX-CYCLING DRUG-SENSING TRANSCRIPTIONAL ACTIVATOR SOXR"/>
    <property type="match status" value="1"/>
</dbReference>
<dbReference type="PANTHER" id="PTHR30204:SF69">
    <property type="entry name" value="MERR-FAMILY TRANSCRIPTIONAL REGULATOR"/>
    <property type="match status" value="1"/>
</dbReference>
<keyword evidence="4" id="KW-0804">Transcription</keyword>
<evidence type="ECO:0000256" key="3">
    <source>
        <dbReference type="ARBA" id="ARBA00023125"/>
    </source>
</evidence>
<dbReference type="PROSITE" id="PS50937">
    <property type="entry name" value="HTH_MERR_2"/>
    <property type="match status" value="1"/>
</dbReference>
<keyword evidence="3" id="KW-0238">DNA-binding</keyword>
<evidence type="ECO:0000259" key="6">
    <source>
        <dbReference type="PROSITE" id="PS50937"/>
    </source>
</evidence>
<feature type="domain" description="HTH merR-type" evidence="6">
    <location>
        <begin position="4"/>
        <end position="71"/>
    </location>
</feature>
<dbReference type="InterPro" id="IPR009061">
    <property type="entry name" value="DNA-bd_dom_put_sf"/>
</dbReference>
<feature type="coiled-coil region" evidence="5">
    <location>
        <begin position="77"/>
        <end position="104"/>
    </location>
</feature>
<dbReference type="SUPFAM" id="SSF46955">
    <property type="entry name" value="Putative DNA-binding domain"/>
    <property type="match status" value="1"/>
</dbReference>
<sequence length="297" mass="33960">MVLGYKVKWVEDNLGVTRKALRVFEKAGLMPENKGGQYRDYDDDDIDRIWTIRVLQGMGYSIKEICDMVADDGLDFDTSISQKVEQLEEKKAELERHLGYAKTIKLTGRFPSRPKKMGEVKFEDFQNNAIERWNISGDPQGEAYAQLAETMLSKSNEEWNNSDLGRMLAALEMMKNTDLDLLFAEYVLPKAICKRKALGANHPEIQLMVKLIYENQNILGQAYGMEGKMTIKQFSRFYSSSYLAGDVAKLKIGEYSEEDCEFIAEAISIFGGYKNHDELVEEEMRYGRRDGGGEENE</sequence>
<dbReference type="CDD" id="cd00592">
    <property type="entry name" value="HTH_MerR-like"/>
    <property type="match status" value="1"/>
</dbReference>
<dbReference type="InterPro" id="IPR047057">
    <property type="entry name" value="MerR_fam"/>
</dbReference>
<evidence type="ECO:0000256" key="5">
    <source>
        <dbReference type="SAM" id="Coils"/>
    </source>
</evidence>
<comment type="caution">
    <text evidence="7">The sequence shown here is derived from an EMBL/GenBank/DDBJ whole genome shotgun (WGS) entry which is preliminary data.</text>
</comment>
<keyword evidence="5" id="KW-0175">Coiled coil</keyword>
<dbReference type="EMBL" id="QSID01000003">
    <property type="protein sequence ID" value="RHC66934.1"/>
    <property type="molecule type" value="Genomic_DNA"/>
</dbReference>
<organism evidence="7 8">
    <name type="scientific">Anaerobutyricum hallii</name>
    <dbReference type="NCBI Taxonomy" id="39488"/>
    <lineage>
        <taxon>Bacteria</taxon>
        <taxon>Bacillati</taxon>
        <taxon>Bacillota</taxon>
        <taxon>Clostridia</taxon>
        <taxon>Lachnospirales</taxon>
        <taxon>Lachnospiraceae</taxon>
        <taxon>Anaerobutyricum</taxon>
    </lineage>
</organism>
<evidence type="ECO:0000256" key="2">
    <source>
        <dbReference type="ARBA" id="ARBA00023015"/>
    </source>
</evidence>
<dbReference type="AlphaFoldDB" id="A0A414B816"/>
<evidence type="ECO:0000313" key="8">
    <source>
        <dbReference type="Proteomes" id="UP000284621"/>
    </source>
</evidence>
<keyword evidence="2" id="KW-0805">Transcription regulation</keyword>
<keyword evidence="8" id="KW-1185">Reference proteome</keyword>
<name>A0A414B816_9FIRM</name>
<dbReference type="InterPro" id="IPR000551">
    <property type="entry name" value="MerR-type_HTH_dom"/>
</dbReference>
<dbReference type="Gene3D" id="1.10.1660.10">
    <property type="match status" value="1"/>
</dbReference>
<dbReference type="GO" id="GO:0003700">
    <property type="term" value="F:DNA-binding transcription factor activity"/>
    <property type="evidence" value="ECO:0007669"/>
    <property type="project" value="InterPro"/>
</dbReference>